<reference evidence="3" key="1">
    <citation type="submission" date="2023-07" db="EMBL/GenBank/DDBJ databases">
        <title>Cedecea davisae an AmpC producer and its therapeutic implications.</title>
        <authorList>
            <person name="Notter J."/>
        </authorList>
    </citation>
    <scope>NUCLEOTIDE SEQUENCE [LARGE SCALE GENOMIC DNA]</scope>
    <source>
        <strain evidence="3">1</strain>
    </source>
</reference>
<evidence type="ECO:0000313" key="2">
    <source>
        <dbReference type="EMBL" id="MBU4681028.1"/>
    </source>
</evidence>
<evidence type="ECO:0000313" key="3">
    <source>
        <dbReference type="Proteomes" id="UP000686327"/>
    </source>
</evidence>
<dbReference type="RefSeq" id="WP_216374607.1">
    <property type="nucleotide sequence ID" value="NZ_JAGRYT010000007.1"/>
</dbReference>
<comment type="caution">
    <text evidence="2">The sequence shown here is derived from an EMBL/GenBank/DDBJ whole genome shotgun (WGS) entry which is preliminary data.</text>
</comment>
<keyword evidence="3" id="KW-1185">Reference proteome</keyword>
<sequence length="311" mass="34840">MVGNVNYSIRETSNAWGVDLNKPSSPCSLKNIIESIKNVSNSNIEVVTPGPLNRSNIRVCGWVKQPSANGHLILNPNGVDVRIIPGKINNVEYENTSGDRYKARFKDSNGNDAMSMSFSSSHKIDCGSKPVYSRQIKMKSVDTQKSIEELWRGMTDPHHFYPMLQQLGISELDAFRRVPTDLAAQVSPHSVALTLNEIHKRKDELMVFIGNDSIVQVYTGPVLKIAEVKGSDKIFIHGMTKEGEPAVINISKKDIGQAWVVNKMSNEGFITSLEIFDHDENHIAQFYGVRKEGQKQNEDWNKMMRDLPVIA</sequence>
<dbReference type="Proteomes" id="UP000686327">
    <property type="component" value="Unassembled WGS sequence"/>
</dbReference>
<organism evidence="2 3">
    <name type="scientific">Cedecea davisae</name>
    <dbReference type="NCBI Taxonomy" id="158484"/>
    <lineage>
        <taxon>Bacteria</taxon>
        <taxon>Pseudomonadati</taxon>
        <taxon>Pseudomonadota</taxon>
        <taxon>Gammaproteobacteria</taxon>
        <taxon>Enterobacterales</taxon>
        <taxon>Enterobacteriaceae</taxon>
        <taxon>Cedecea</taxon>
    </lineage>
</organism>
<proteinExistence type="predicted"/>
<accession>A0ABS6DCU7</accession>
<protein>
    <recommendedName>
        <fullName evidence="1">Haemin-degrading HemS/ChuX domain-containing protein</fullName>
    </recommendedName>
</protein>
<dbReference type="EMBL" id="JAGRYU010000005">
    <property type="protein sequence ID" value="MBU4681028.1"/>
    <property type="molecule type" value="Genomic_DNA"/>
</dbReference>
<gene>
    <name evidence="2" type="ORF">KC222_03255</name>
</gene>
<name>A0ABS6DCU7_9ENTR</name>
<dbReference type="CDD" id="cd16831">
    <property type="entry name" value="HemS-like_C"/>
    <property type="match status" value="1"/>
</dbReference>
<dbReference type="Pfam" id="PF05171">
    <property type="entry name" value="HemS"/>
    <property type="match status" value="1"/>
</dbReference>
<feature type="domain" description="Haemin-degrading HemS/ChuX" evidence="1">
    <location>
        <begin position="168"/>
        <end position="307"/>
    </location>
</feature>
<dbReference type="InterPro" id="IPR007845">
    <property type="entry name" value="HemS/ChuX_dom"/>
</dbReference>
<evidence type="ECO:0000259" key="1">
    <source>
        <dbReference type="Pfam" id="PF05171"/>
    </source>
</evidence>